<evidence type="ECO:0000256" key="1">
    <source>
        <dbReference type="PIRSR" id="PIRSR640198-1"/>
    </source>
</evidence>
<feature type="binding site" evidence="2">
    <location>
        <position position="238"/>
    </location>
    <ligand>
        <name>ATP</name>
        <dbReference type="ChEBI" id="CHEBI:30616"/>
    </ligand>
</feature>
<sequence>MIVSNDSITLVIMKPPYDVTALILNLISTISLKIGEVNAKHLIKQSPTLRKQNQIKTIHSSLSIEGNTLTEEQITAIIDKKRVLGPEKDIKEVLNALEVYKKLSDFKPYSERDFLKSHKDLMHGLIEHPGKYRTQGVGIIKGSQVQHVAPPAQNVAFLMKDLFLYLKDKTELTLIKSCVFHYEMEFIHPFIDGNGRMGRLWQTLILMKDFPIFEFLSFETLIAKNQDQYYEALSKSDNEGKSTKFIEFMLSIINQSLDQLIETAVKKPDRTDRLAFFLAHTNTSFTRKDYLKKFTDLSSATASRDLKNGVDQGLIEKVGDKKNTIYHKLS</sequence>
<feature type="binding site" evidence="2">
    <location>
        <begin position="229"/>
        <end position="230"/>
    </location>
    <ligand>
        <name>ATP</name>
        <dbReference type="ChEBI" id="CHEBI:30616"/>
    </ligand>
</feature>
<dbReference type="InterPro" id="IPR040198">
    <property type="entry name" value="Fido_containing"/>
</dbReference>
<feature type="binding site" evidence="2">
    <location>
        <begin position="192"/>
        <end position="199"/>
    </location>
    <ligand>
        <name>ATP</name>
        <dbReference type="ChEBI" id="CHEBI:30616"/>
    </ligand>
</feature>
<feature type="active site" evidence="1">
    <location>
        <position position="188"/>
    </location>
</feature>
<keyword evidence="2" id="KW-0067">ATP-binding</keyword>
<dbReference type="InterPro" id="IPR003812">
    <property type="entry name" value="Fido"/>
</dbReference>
<dbReference type="PROSITE" id="PS51459">
    <property type="entry name" value="FIDO"/>
    <property type="match status" value="1"/>
</dbReference>
<dbReference type="PANTHER" id="PTHR13504:SF38">
    <property type="entry name" value="FIDO DOMAIN-CONTAINING PROTEIN"/>
    <property type="match status" value="1"/>
</dbReference>
<keyword evidence="2" id="KW-0547">Nucleotide-binding</keyword>
<dbReference type="PANTHER" id="PTHR13504">
    <property type="entry name" value="FIDO DOMAIN-CONTAINING PROTEIN DDB_G0283145"/>
    <property type="match status" value="1"/>
</dbReference>
<dbReference type="Pfam" id="PF02661">
    <property type="entry name" value="Fic"/>
    <property type="match status" value="1"/>
</dbReference>
<evidence type="ECO:0000313" key="6">
    <source>
        <dbReference type="Proteomes" id="UP000295292"/>
    </source>
</evidence>
<accession>A0A4R6W7T6</accession>
<name>A0A4R6W7T6_9SPHI</name>
<proteinExistence type="predicted"/>
<protein>
    <submittedName>
        <fullName evidence="5">Fic family protein</fullName>
    </submittedName>
</protein>
<evidence type="ECO:0000256" key="3">
    <source>
        <dbReference type="PIRSR" id="PIRSR640198-3"/>
    </source>
</evidence>
<feature type="domain" description="Fido" evidence="4">
    <location>
        <begin position="109"/>
        <end position="251"/>
    </location>
</feature>
<comment type="caution">
    <text evidence="5">The sequence shown here is derived from an EMBL/GenBank/DDBJ whole genome shotgun (WGS) entry which is preliminary data.</text>
</comment>
<dbReference type="SUPFAM" id="SSF140931">
    <property type="entry name" value="Fic-like"/>
    <property type="match status" value="1"/>
</dbReference>
<keyword evidence="6" id="KW-1185">Reference proteome</keyword>
<evidence type="ECO:0000256" key="2">
    <source>
        <dbReference type="PIRSR" id="PIRSR640198-2"/>
    </source>
</evidence>
<dbReference type="Gene3D" id="1.10.3290.10">
    <property type="entry name" value="Fido-like domain"/>
    <property type="match status" value="1"/>
</dbReference>
<dbReference type="GO" id="GO:0005524">
    <property type="term" value="F:ATP binding"/>
    <property type="evidence" value="ECO:0007669"/>
    <property type="project" value="UniProtKB-KW"/>
</dbReference>
<evidence type="ECO:0000259" key="4">
    <source>
        <dbReference type="PROSITE" id="PS51459"/>
    </source>
</evidence>
<feature type="site" description="Important for autoinhibition of adenylyltransferase activity" evidence="3">
    <location>
        <position position="65"/>
    </location>
</feature>
<reference evidence="5 6" key="1">
    <citation type="submission" date="2019-03" db="EMBL/GenBank/DDBJ databases">
        <title>Genomic Encyclopedia of Archaeal and Bacterial Type Strains, Phase II (KMG-II): from individual species to whole genera.</title>
        <authorList>
            <person name="Goeker M."/>
        </authorList>
    </citation>
    <scope>NUCLEOTIDE SEQUENCE [LARGE SCALE GENOMIC DNA]</scope>
    <source>
        <strain evidence="5 6">DSM 28353</strain>
    </source>
</reference>
<dbReference type="InterPro" id="IPR036597">
    <property type="entry name" value="Fido-like_dom_sf"/>
</dbReference>
<dbReference type="EMBL" id="SNYV01000018">
    <property type="protein sequence ID" value="TDQ73676.1"/>
    <property type="molecule type" value="Genomic_DNA"/>
</dbReference>
<evidence type="ECO:0000313" key="5">
    <source>
        <dbReference type="EMBL" id="TDQ73676.1"/>
    </source>
</evidence>
<dbReference type="AlphaFoldDB" id="A0A4R6W7T6"/>
<gene>
    <name evidence="5" type="ORF">CLV99_4112</name>
</gene>
<dbReference type="Proteomes" id="UP000295292">
    <property type="component" value="Unassembled WGS sequence"/>
</dbReference>
<organism evidence="5 6">
    <name type="scientific">Sphingobacterium yanglingense</name>
    <dbReference type="NCBI Taxonomy" id="1437280"/>
    <lineage>
        <taxon>Bacteria</taxon>
        <taxon>Pseudomonadati</taxon>
        <taxon>Bacteroidota</taxon>
        <taxon>Sphingobacteriia</taxon>
        <taxon>Sphingobacteriales</taxon>
        <taxon>Sphingobacteriaceae</taxon>
        <taxon>Sphingobacterium</taxon>
    </lineage>
</organism>